<dbReference type="EMBL" id="CP030841">
    <property type="protein sequence ID" value="AXC15967.1"/>
    <property type="molecule type" value="Genomic_DNA"/>
</dbReference>
<dbReference type="KEGG" id="abas:ACPOL_6757"/>
<evidence type="ECO:0000313" key="2">
    <source>
        <dbReference type="EMBL" id="AXC15967.1"/>
    </source>
</evidence>
<protein>
    <submittedName>
        <fullName evidence="2">Uncharacterized protein</fullName>
    </submittedName>
</protein>
<evidence type="ECO:0000256" key="1">
    <source>
        <dbReference type="SAM" id="MobiDB-lite"/>
    </source>
</evidence>
<organism evidence="2 3">
    <name type="scientific">Acidisarcina polymorpha</name>
    <dbReference type="NCBI Taxonomy" id="2211140"/>
    <lineage>
        <taxon>Bacteria</taxon>
        <taxon>Pseudomonadati</taxon>
        <taxon>Acidobacteriota</taxon>
        <taxon>Terriglobia</taxon>
        <taxon>Terriglobales</taxon>
        <taxon>Acidobacteriaceae</taxon>
        <taxon>Acidisarcina</taxon>
    </lineage>
</organism>
<evidence type="ECO:0000313" key="3">
    <source>
        <dbReference type="Proteomes" id="UP000253606"/>
    </source>
</evidence>
<keyword evidence="3" id="KW-1185">Reference proteome</keyword>
<name>A0A2Z5GAR6_9BACT</name>
<gene>
    <name evidence="2" type="ORF">ACPOL_6757</name>
</gene>
<proteinExistence type="predicted"/>
<dbReference type="Proteomes" id="UP000253606">
    <property type="component" value="Plasmid pACPOL1"/>
</dbReference>
<geneLocation type="plasmid" evidence="3">
    <name>pacpol1</name>
</geneLocation>
<accession>A0A2Z5GAR6</accession>
<keyword evidence="2" id="KW-0614">Plasmid</keyword>
<dbReference type="AlphaFoldDB" id="A0A2Z5GAR6"/>
<feature type="region of interest" description="Disordered" evidence="1">
    <location>
        <begin position="1"/>
        <end position="20"/>
    </location>
</feature>
<sequence length="50" mass="5399">MNSAKELLDASLDNPSTPTRNAARRAFDIVSDTFDAYAQKGDEARGRAIA</sequence>
<reference evidence="2 3" key="1">
    <citation type="journal article" date="2018" name="Front. Microbiol.">
        <title>Hydrolytic Capabilities as a Key to Environmental Success: Chitinolytic and Cellulolytic Acidobacteria From Acidic Sub-arctic Soils and Boreal Peatlands.</title>
        <authorList>
            <person name="Belova S.E."/>
            <person name="Ravin N.V."/>
            <person name="Pankratov T.A."/>
            <person name="Rakitin A.L."/>
            <person name="Ivanova A.A."/>
            <person name="Beletsky A.V."/>
            <person name="Mardanov A.V."/>
            <person name="Sinninghe Damste J.S."/>
            <person name="Dedysh S.N."/>
        </authorList>
    </citation>
    <scope>NUCLEOTIDE SEQUENCE [LARGE SCALE GENOMIC DNA]</scope>
    <source>
        <strain evidence="2 3">SBC82</strain>
        <plasmid evidence="3">pacpol1</plasmid>
    </source>
</reference>